<dbReference type="Gene3D" id="1.10.260.40">
    <property type="entry name" value="lambda repressor-like DNA-binding domains"/>
    <property type="match status" value="1"/>
</dbReference>
<dbReference type="InterPro" id="IPR001387">
    <property type="entry name" value="Cro/C1-type_HTH"/>
</dbReference>
<dbReference type="CDD" id="cd00093">
    <property type="entry name" value="HTH_XRE"/>
    <property type="match status" value="1"/>
</dbReference>
<dbReference type="HOGENOM" id="CLU_986256_0_0_5"/>
<protein>
    <recommendedName>
        <fullName evidence="1">HTH cro/C1-type domain-containing protein</fullName>
    </recommendedName>
</protein>
<evidence type="ECO:0000259" key="1">
    <source>
        <dbReference type="PROSITE" id="PS50943"/>
    </source>
</evidence>
<evidence type="ECO:0000313" key="3">
    <source>
        <dbReference type="Proteomes" id="UP000007058"/>
    </source>
</evidence>
<dbReference type="GO" id="GO:0003677">
    <property type="term" value="F:DNA binding"/>
    <property type="evidence" value="ECO:0007669"/>
    <property type="project" value="InterPro"/>
</dbReference>
<reference evidence="2 3" key="1">
    <citation type="journal article" date="2005" name="DNA Res.">
        <title>Complete genome sequence of the facultative anaerobic magnetotactic bacterium Magnetospirillum sp. strain AMB-1.</title>
        <authorList>
            <person name="Matsunaga T."/>
            <person name="Okamura Y."/>
            <person name="Fukuda Y."/>
            <person name="Wahyudi A.T."/>
            <person name="Murase Y."/>
            <person name="Takeyama H."/>
        </authorList>
    </citation>
    <scope>NUCLEOTIDE SEQUENCE [LARGE SCALE GENOMIC DNA]</scope>
    <source>
        <strain evidence="3">ATCC 700264 / AMB-1</strain>
    </source>
</reference>
<dbReference type="SMART" id="SM00530">
    <property type="entry name" value="HTH_XRE"/>
    <property type="match status" value="1"/>
</dbReference>
<accession>Q2WA78</accession>
<sequence length="282" mass="30815">MAHSLLGNPVFRRKAAQRGAPEAKFAQYPHPPPGGFFWDLVACRYGGHDKGYNTHKMAHQAQSSASNLWAHARFGLFWHRFVFQRFFRKIGAAPSLDVGVQPGLRRLDAMTVGQRLEQVRASMGLTQAEIAAQSGVPLRTYSSYATGKRQPSNDLLEWIARRGYSINWLLTGSGAMQTGESIIDPTCGSGAFLLNAFAVLDAELNGRINEVVTTVYAECGAKIGPRDMGRVTAEIYNEIAAAGLESWEEKMGALRLAAGQLRRRLLAAPSPNPTSDEGKRLA</sequence>
<dbReference type="Proteomes" id="UP000007058">
    <property type="component" value="Chromosome"/>
</dbReference>
<proteinExistence type="predicted"/>
<feature type="domain" description="HTH cro/C1-type" evidence="1">
    <location>
        <begin position="116"/>
        <end position="169"/>
    </location>
</feature>
<dbReference type="STRING" id="342108.amb0443"/>
<dbReference type="InterPro" id="IPR010982">
    <property type="entry name" value="Lambda_DNA-bd_dom_sf"/>
</dbReference>
<keyword evidence="3" id="KW-1185">Reference proteome</keyword>
<evidence type="ECO:0000313" key="2">
    <source>
        <dbReference type="EMBL" id="BAE49247.1"/>
    </source>
</evidence>
<dbReference type="AlphaFoldDB" id="Q2WA78"/>
<dbReference type="Gene3D" id="3.40.50.150">
    <property type="entry name" value="Vaccinia Virus protein VP39"/>
    <property type="match status" value="1"/>
</dbReference>
<dbReference type="InterPro" id="IPR029063">
    <property type="entry name" value="SAM-dependent_MTases_sf"/>
</dbReference>
<name>Q2WA78_PARM1</name>
<dbReference type="SUPFAM" id="SSF47413">
    <property type="entry name" value="lambda repressor-like DNA-binding domains"/>
    <property type="match status" value="1"/>
</dbReference>
<dbReference type="KEGG" id="mag:amb0443"/>
<dbReference type="EMBL" id="AP007255">
    <property type="protein sequence ID" value="BAE49247.1"/>
    <property type="molecule type" value="Genomic_DNA"/>
</dbReference>
<dbReference type="Pfam" id="PF01381">
    <property type="entry name" value="HTH_3"/>
    <property type="match status" value="1"/>
</dbReference>
<dbReference type="PROSITE" id="PS50943">
    <property type="entry name" value="HTH_CROC1"/>
    <property type="match status" value="1"/>
</dbReference>
<gene>
    <name evidence="2" type="ordered locus">amb0443</name>
</gene>
<organism evidence="2 3">
    <name type="scientific">Paramagnetospirillum magneticum (strain ATCC 700264 / AMB-1)</name>
    <name type="common">Magnetospirillum magneticum</name>
    <dbReference type="NCBI Taxonomy" id="342108"/>
    <lineage>
        <taxon>Bacteria</taxon>
        <taxon>Pseudomonadati</taxon>
        <taxon>Pseudomonadota</taxon>
        <taxon>Alphaproteobacteria</taxon>
        <taxon>Rhodospirillales</taxon>
        <taxon>Magnetospirillaceae</taxon>
        <taxon>Paramagnetospirillum</taxon>
    </lineage>
</organism>